<feature type="non-terminal residue" evidence="1">
    <location>
        <position position="68"/>
    </location>
</feature>
<feature type="non-terminal residue" evidence="1">
    <location>
        <position position="1"/>
    </location>
</feature>
<gene>
    <name evidence="1" type="ORF">Q604_UNBC16744G0001</name>
</gene>
<reference evidence="1" key="1">
    <citation type="submission" date="2013-12" db="EMBL/GenBank/DDBJ databases">
        <title>A Varibaculum cambriense genome reconstructed from a premature infant gut community with otherwise low bacterial novelty that shifts toward anaerobic metabolism during the third week of life.</title>
        <authorList>
            <person name="Brown C.T."/>
            <person name="Sharon I."/>
            <person name="Thomas B.C."/>
            <person name="Castelle C.J."/>
            <person name="Morowitz M.J."/>
            <person name="Banfield J.F."/>
        </authorList>
    </citation>
    <scope>NUCLEOTIDE SEQUENCE</scope>
</reference>
<comment type="caution">
    <text evidence="1">The sequence shown here is derived from an EMBL/GenBank/DDBJ whole genome shotgun (WGS) entry which is preliminary data.</text>
</comment>
<name>W1XHR7_9ZZZZ</name>
<evidence type="ECO:0000313" key="1">
    <source>
        <dbReference type="EMBL" id="ETJ28344.1"/>
    </source>
</evidence>
<protein>
    <submittedName>
        <fullName evidence="1">Uncharacterized protein</fullName>
    </submittedName>
</protein>
<sequence>PDELDAFLEKYIASKGIDINSDQGKAMKEILTKFISEFKNMSEEDILTFIENNIDFTQDNIESSTSSF</sequence>
<accession>W1XHR7</accession>
<dbReference type="EMBL" id="AZMM01016744">
    <property type="protein sequence ID" value="ETJ28344.1"/>
    <property type="molecule type" value="Genomic_DNA"/>
</dbReference>
<dbReference type="AlphaFoldDB" id="W1XHR7"/>
<proteinExistence type="predicted"/>
<organism evidence="1">
    <name type="scientific">human gut metagenome</name>
    <dbReference type="NCBI Taxonomy" id="408170"/>
    <lineage>
        <taxon>unclassified sequences</taxon>
        <taxon>metagenomes</taxon>
        <taxon>organismal metagenomes</taxon>
    </lineage>
</organism>